<feature type="compositionally biased region" description="Basic residues" evidence="1">
    <location>
        <begin position="1"/>
        <end position="12"/>
    </location>
</feature>
<evidence type="ECO:0000313" key="2">
    <source>
        <dbReference type="EMBL" id="GIH22575.1"/>
    </source>
</evidence>
<feature type="compositionally biased region" description="Gly residues" evidence="1">
    <location>
        <begin position="57"/>
        <end position="66"/>
    </location>
</feature>
<feature type="region of interest" description="Disordered" evidence="1">
    <location>
        <begin position="1"/>
        <end position="89"/>
    </location>
</feature>
<feature type="compositionally biased region" description="Basic and acidic residues" evidence="1">
    <location>
        <begin position="14"/>
        <end position="23"/>
    </location>
</feature>
<gene>
    <name evidence="2" type="ORF">Aph01nite_08850</name>
</gene>
<evidence type="ECO:0000256" key="1">
    <source>
        <dbReference type="SAM" id="MobiDB-lite"/>
    </source>
</evidence>
<dbReference type="EMBL" id="BOOA01000005">
    <property type="protein sequence ID" value="GIH22575.1"/>
    <property type="molecule type" value="Genomic_DNA"/>
</dbReference>
<protein>
    <submittedName>
        <fullName evidence="2">Uncharacterized protein</fullName>
    </submittedName>
</protein>
<sequence length="409" mass="44591">MFKGRGKTRTTNKNKTDSEERRSSRASSAGRPRRLEKKKRTSGTFESAATAERTELGSGGGTGRQPGSGRRTGVTTRVAGEGRAPAARTPRQAMALFKGSTRVAQGARRKDPVAQAFEHVLGSQVFDGLLRDIAAQANPSDEVNTVVRAEMDEPELTFGRVTELGAVQDAVEAGIPLVVLDRTDDAEALTSHDPVLNIVVVGQVKEGEPGYDPATRHYWGCFYNLLYELCNASQAARSRAVFDEAEGGRLDCVSFALAMESIEDDTDVMFDRLWTEMSKDPPWVWTDGVLRRETPPDDLLITQGSVVEGRSPREARWHTQVNSGHVAAYVRMWGGGYASAYSSNNAQEWDTFRKVLAQKGELDEGSVVDAVRRLTGADVTSAQIKDVVTTCVAVWKDAAKPGRSRRGRA</sequence>
<accession>A0A919Q8D8</accession>
<dbReference type="AlphaFoldDB" id="A0A919Q8D8"/>
<reference evidence="2" key="1">
    <citation type="submission" date="2021-01" db="EMBL/GenBank/DDBJ databases">
        <title>Whole genome shotgun sequence of Acrocarpospora phusangensis NBRC 108782.</title>
        <authorList>
            <person name="Komaki H."/>
            <person name="Tamura T."/>
        </authorList>
    </citation>
    <scope>NUCLEOTIDE SEQUENCE</scope>
    <source>
        <strain evidence="2">NBRC 108782</strain>
    </source>
</reference>
<dbReference type="Proteomes" id="UP000640052">
    <property type="component" value="Unassembled WGS sequence"/>
</dbReference>
<feature type="compositionally biased region" description="Basic residues" evidence="1">
    <location>
        <begin position="31"/>
        <end position="41"/>
    </location>
</feature>
<evidence type="ECO:0000313" key="3">
    <source>
        <dbReference type="Proteomes" id="UP000640052"/>
    </source>
</evidence>
<name>A0A919Q8D8_9ACTN</name>
<organism evidence="2 3">
    <name type="scientific">Acrocarpospora phusangensis</name>
    <dbReference type="NCBI Taxonomy" id="1070424"/>
    <lineage>
        <taxon>Bacteria</taxon>
        <taxon>Bacillati</taxon>
        <taxon>Actinomycetota</taxon>
        <taxon>Actinomycetes</taxon>
        <taxon>Streptosporangiales</taxon>
        <taxon>Streptosporangiaceae</taxon>
        <taxon>Acrocarpospora</taxon>
    </lineage>
</organism>
<proteinExistence type="predicted"/>
<comment type="caution">
    <text evidence="2">The sequence shown here is derived from an EMBL/GenBank/DDBJ whole genome shotgun (WGS) entry which is preliminary data.</text>
</comment>
<keyword evidence="3" id="KW-1185">Reference proteome</keyword>